<sequence>MTSIEVKEIIEHPIKLRVMRLGKPVMFNSKVVTCDSKDLPGSVLNTQLKKDVTTLADAETLAAGSFLMVPNVLENVYLGETFLCYIYLKNESSQTVYDIILKAEIDTATSHIPILGPKAFPKLDPYASIDVIVKHEVKEHGSVNKLICQVEYDRKYSFETIFSYRVPKPLDLKTKFYNTVTDEVYLEVQVQNIMSTPISLEKFILESSVGYNVISMNHLLESSDNKSIFGDMDILNVKETRQYMYRLSLDQTAEKNPTRTNNLGKLDILWRSNMGTKGQIQSSPLVRQIPELDDITFSITYLPDMVFCEEQFDFTCSIKNNRNRDMQLVVEVSDEEDSNLAWTMISGTQLRLLPPYATIKTVFSMVALNHGLQVISGIKLKELILNRTYSYNNFGHVFVAQNVS</sequence>
<organism evidence="5">
    <name type="scientific">Melanaphis sacchari</name>
    <dbReference type="NCBI Taxonomy" id="742174"/>
    <lineage>
        <taxon>Eukaryota</taxon>
        <taxon>Metazoa</taxon>
        <taxon>Ecdysozoa</taxon>
        <taxon>Arthropoda</taxon>
        <taxon>Hexapoda</taxon>
        <taxon>Insecta</taxon>
        <taxon>Pterygota</taxon>
        <taxon>Neoptera</taxon>
        <taxon>Paraneoptera</taxon>
        <taxon>Hemiptera</taxon>
        <taxon>Sternorrhyncha</taxon>
        <taxon>Aphidomorpha</taxon>
        <taxon>Aphidoidea</taxon>
        <taxon>Aphididae</taxon>
        <taxon>Aphidini</taxon>
        <taxon>Melanaphis</taxon>
    </lineage>
</organism>
<dbReference type="PANTHER" id="PTHR13134">
    <property type="entry name" value="TRAFFICKING PROTEIN PARTICLE COMPLEX SUBUNIT 13"/>
    <property type="match status" value="1"/>
</dbReference>
<evidence type="ECO:0000259" key="4">
    <source>
        <dbReference type="Pfam" id="PF23647"/>
    </source>
</evidence>
<dbReference type="InterPro" id="IPR055427">
    <property type="entry name" value="TRAPPC13_N"/>
</dbReference>
<accession>A0A2H8TZG6</accession>
<comment type="similarity">
    <text evidence="1">Belongs to the TRAPPC13 family.</text>
</comment>
<proteinExistence type="inferred from homology"/>
<dbReference type="PANTHER" id="PTHR13134:SF3">
    <property type="entry name" value="TRAFFICKING PROTEIN PARTICLE COMPLEX SUBUNIT 13"/>
    <property type="match status" value="1"/>
</dbReference>
<dbReference type="AlphaFoldDB" id="A0A2H8TZG6"/>
<dbReference type="GO" id="GO:1990072">
    <property type="term" value="C:TRAPPIII protein complex"/>
    <property type="evidence" value="ECO:0007669"/>
    <property type="project" value="TreeGrafter"/>
</dbReference>
<dbReference type="InterPro" id="IPR010378">
    <property type="entry name" value="TRAPPC13"/>
</dbReference>
<dbReference type="Pfam" id="PF06159">
    <property type="entry name" value="TRAPPC13_N"/>
    <property type="match status" value="1"/>
</dbReference>
<evidence type="ECO:0000313" key="5">
    <source>
        <dbReference type="EMBL" id="MBW19656.1"/>
    </source>
</evidence>
<feature type="domain" description="Trafficking protein particle complex subunit 13 C-terminal" evidence="3">
    <location>
        <begin position="303"/>
        <end position="399"/>
    </location>
</feature>
<dbReference type="Pfam" id="PF23647">
    <property type="entry name" value="TRAPPC13_M"/>
    <property type="match status" value="1"/>
</dbReference>
<evidence type="ECO:0000256" key="1">
    <source>
        <dbReference type="ARBA" id="ARBA00010785"/>
    </source>
</evidence>
<dbReference type="EMBL" id="GFXV01007851">
    <property type="protein sequence ID" value="MBW19656.1"/>
    <property type="molecule type" value="Transcribed_RNA"/>
</dbReference>
<feature type="domain" description="Trafficking protein particle complex subunit 13 middle" evidence="4">
    <location>
        <begin position="170"/>
        <end position="290"/>
    </location>
</feature>
<protein>
    <submittedName>
        <fullName evidence="5">UPF0533 protein C5orf44</fullName>
    </submittedName>
</protein>
<evidence type="ECO:0000259" key="3">
    <source>
        <dbReference type="Pfam" id="PF23643"/>
    </source>
</evidence>
<dbReference type="RefSeq" id="XP_025193894.1">
    <property type="nucleotide sequence ID" value="XM_025338109.1"/>
</dbReference>
<feature type="domain" description="Trafficking protein particle complex subunit 13 N-terminal" evidence="2">
    <location>
        <begin position="12"/>
        <end position="155"/>
    </location>
</feature>
<dbReference type="OrthoDB" id="10250284at2759"/>
<dbReference type="GeneID" id="112593623"/>
<evidence type="ECO:0000259" key="2">
    <source>
        <dbReference type="Pfam" id="PF06159"/>
    </source>
</evidence>
<reference evidence="5" key="1">
    <citation type="submission" date="2017-10" db="EMBL/GenBank/DDBJ databases">
        <title>Transcriptome Assembly of Sugarcane Aphid Adults.</title>
        <authorList>
            <person name="Scully E.D."/>
            <person name="Palmer N.A."/>
            <person name="Geib S.M."/>
            <person name="Sarath G."/>
            <person name="Sattler S.E."/>
        </authorList>
    </citation>
    <scope>NUCLEOTIDE SEQUENCE</scope>
    <source>
        <tissue evidence="5">Whole body</tissue>
    </source>
</reference>
<name>A0A2H8TZG6_9HEMI</name>
<dbReference type="InterPro" id="IPR055429">
    <property type="entry name" value="TRAPPC13_M"/>
</dbReference>
<dbReference type="InterPro" id="IPR055428">
    <property type="entry name" value="TRAPPC13_C"/>
</dbReference>
<dbReference type="Pfam" id="PF23643">
    <property type="entry name" value="TRAPPC13_C"/>
    <property type="match status" value="1"/>
</dbReference>